<dbReference type="GO" id="GO:0016757">
    <property type="term" value="F:glycosyltransferase activity"/>
    <property type="evidence" value="ECO:0007669"/>
    <property type="project" value="InterPro"/>
</dbReference>
<reference evidence="3 4" key="1">
    <citation type="submission" date="2016-10" db="EMBL/GenBank/DDBJ databases">
        <authorList>
            <person name="de Groot N.N."/>
        </authorList>
    </citation>
    <scope>NUCLEOTIDE SEQUENCE [LARGE SCALE GENOMIC DNA]</scope>
    <source>
        <strain evidence="3 4">DSM 3756</strain>
    </source>
</reference>
<evidence type="ECO:0000313" key="4">
    <source>
        <dbReference type="Proteomes" id="UP000182573"/>
    </source>
</evidence>
<sequence length="388" mass="42536">MKPTVAVLADKIVRGGGESLLTDIIAAIGDEVAFKIWCLGHIDDSVRPDFEKHDIEICRVRDAPYSSTEKYQLKPLPAVVRLLLKSDIDILHGYSLYCNVISRMASTVVSGTKSVGHHHGVADQWSIPRVANVLTNRLSGCTICVSETVAEVIYGPSSSIPRRVAGNNIEVVHNPIDFDLVRDSKQHTPEVLQRYNLVRYDDLIVSVGRLTESKNHQTLIRAAANMDAQYHFVIVGGGDLKAELTKTIEKYGVSDQVTLLGQVDRTESLAIINGADLFVSTSIREGFGIALVEAMALGKPIIASSIPAYREIGNEDVISYFQPRDAGALSDEIQRLSESPALLAQKIDAAQTQASKYSVERIASRYREIYSQLHTDSHIRGISTAGDR</sequence>
<dbReference type="AlphaFoldDB" id="A0A1H2UY15"/>
<proteinExistence type="predicted"/>
<dbReference type="SUPFAM" id="SSF53756">
    <property type="entry name" value="UDP-Glycosyltransferase/glycogen phosphorylase"/>
    <property type="match status" value="1"/>
</dbReference>
<evidence type="ECO:0000259" key="2">
    <source>
        <dbReference type="Pfam" id="PF13439"/>
    </source>
</evidence>
<dbReference type="Pfam" id="PF13439">
    <property type="entry name" value="Glyco_transf_4"/>
    <property type="match status" value="1"/>
</dbReference>
<feature type="domain" description="Glycosyltransferase subfamily 4-like N-terminal" evidence="2">
    <location>
        <begin position="44"/>
        <end position="179"/>
    </location>
</feature>
<protein>
    <submittedName>
        <fullName evidence="3">Glycosyltransferase involved in cell wall bisynthesis</fullName>
    </submittedName>
</protein>
<evidence type="ECO:0000313" key="3">
    <source>
        <dbReference type="EMBL" id="SDW60514.1"/>
    </source>
</evidence>
<name>A0A1H2UY15_HALVA</name>
<dbReference type="Pfam" id="PF00534">
    <property type="entry name" value="Glycos_transf_1"/>
    <property type="match status" value="1"/>
</dbReference>
<dbReference type="STRING" id="28442.SAMN05443574_1059"/>
<dbReference type="PANTHER" id="PTHR46401:SF8">
    <property type="entry name" value="BLL6006 PROTEIN"/>
    <property type="match status" value="1"/>
</dbReference>
<gene>
    <name evidence="3" type="ORF">SAMN05443574_1059</name>
</gene>
<dbReference type="CDD" id="cd03811">
    <property type="entry name" value="GT4_GT28_WabH-like"/>
    <property type="match status" value="1"/>
</dbReference>
<evidence type="ECO:0000259" key="1">
    <source>
        <dbReference type="Pfam" id="PF00534"/>
    </source>
</evidence>
<dbReference type="Gene3D" id="3.40.50.2000">
    <property type="entry name" value="Glycogen Phosphorylase B"/>
    <property type="match status" value="2"/>
</dbReference>
<dbReference type="InterPro" id="IPR001296">
    <property type="entry name" value="Glyco_trans_1"/>
</dbReference>
<dbReference type="PANTHER" id="PTHR46401">
    <property type="entry name" value="GLYCOSYLTRANSFERASE WBBK-RELATED"/>
    <property type="match status" value="1"/>
</dbReference>
<accession>A0A1H2UY15</accession>
<dbReference type="Proteomes" id="UP000182573">
    <property type="component" value="Unassembled WGS sequence"/>
</dbReference>
<dbReference type="EMBL" id="FNOF01000005">
    <property type="protein sequence ID" value="SDW60514.1"/>
    <property type="molecule type" value="Genomic_DNA"/>
</dbReference>
<feature type="domain" description="Glycosyl transferase family 1" evidence="1">
    <location>
        <begin position="201"/>
        <end position="351"/>
    </location>
</feature>
<dbReference type="RefSeq" id="WP_004516944.1">
    <property type="nucleotide sequence ID" value="NZ_FNOF01000005.1"/>
</dbReference>
<keyword evidence="3" id="KW-0808">Transferase</keyword>
<dbReference type="InterPro" id="IPR028098">
    <property type="entry name" value="Glyco_trans_4-like_N"/>
</dbReference>
<organism evidence="3 4">
    <name type="scientific">Haloarcula vallismortis</name>
    <name type="common">Halobacterium vallismortis</name>
    <dbReference type="NCBI Taxonomy" id="28442"/>
    <lineage>
        <taxon>Archaea</taxon>
        <taxon>Methanobacteriati</taxon>
        <taxon>Methanobacteriota</taxon>
        <taxon>Stenosarchaea group</taxon>
        <taxon>Halobacteria</taxon>
        <taxon>Halobacteriales</taxon>
        <taxon>Haloarculaceae</taxon>
        <taxon>Haloarcula</taxon>
    </lineage>
</organism>